<keyword evidence="9" id="KW-1133">Transmembrane helix</keyword>
<evidence type="ECO:0000256" key="9">
    <source>
        <dbReference type="ARBA" id="ARBA00022989"/>
    </source>
</evidence>
<dbReference type="STRING" id="4829.A0A168L4L0"/>
<sequence length="725" mass="79009">MSGASIEPTSSSLSAPPAIKDPFRYHINSPVELSQDQWQTLHAIMNTFIGELDEADAQRLADQYSQGATGVDRDTILKFCRLKSTDLNSHDQVQSFLNRAAAPEKRREIQLLLSVLSTRPGTFALTGHYALFRDLSLKDREAAVNSWRLSIIPQLRLLFKSMSGISLNPIFANKDNKILHAAMGYPGHDVERSKLDYQPTNTFPRLTMLTEADLKTAAWNCIVIGSGGGGGVAAAELAKAGKSVLVIEKGTYYHESDFTLMESEAFGNLYEAGGFFSTADGNVNVLAGSTFGGGTTVNWSASLKLQHFVREEWAKQGLSHFLSPKFSNDLERVFQRIGASTAGVTHNGSNQNLVNGCKKLGYHYATLDQNTGGQTHNCSYCYAGCKDGIKHGTTNTWLRDAQDNGARFIDRTKVLRVIIENNKAVGVEALINHHPGQAPRTVQIFSDTVVCAAGSLQTPGVLQRSGLKNKHIGRHLRLHPCAITYGYFDTPVDTFEGSIMTAVSNVAENLDGEGYGCKLEVPSTPASSYSTLLPWRGIAHHKEMMLRYRHYSPILVLSRDKDTDSTVRYDEHGNLAVDYNLSTHDRASILGGILRSVDILVAAGAREVQTGHFAVEPFVFGPDEESRVDNPRYVAWRAGLAKTGMPSFGVGVFAAHQMGTARMGISPSVSAAKPNGETWEVKELYLADTSLFPTATGVNPMVTVEALALHIADCIIKKDTTPAKL</sequence>
<comment type="subcellular location">
    <subcellularLocation>
        <location evidence="3">Membrane</location>
    </subcellularLocation>
</comment>
<keyword evidence="8" id="KW-0274">FAD</keyword>
<evidence type="ECO:0000313" key="17">
    <source>
        <dbReference type="EMBL" id="SAL96059.1"/>
    </source>
</evidence>
<evidence type="ECO:0000259" key="14">
    <source>
        <dbReference type="Pfam" id="PF00732"/>
    </source>
</evidence>
<organism evidence="17">
    <name type="scientific">Absidia glauca</name>
    <name type="common">Pin mould</name>
    <dbReference type="NCBI Taxonomy" id="4829"/>
    <lineage>
        <taxon>Eukaryota</taxon>
        <taxon>Fungi</taxon>
        <taxon>Fungi incertae sedis</taxon>
        <taxon>Mucoromycota</taxon>
        <taxon>Mucoromycotina</taxon>
        <taxon>Mucoromycetes</taxon>
        <taxon>Mucorales</taxon>
        <taxon>Cunninghamellaceae</taxon>
        <taxon>Absidia</taxon>
    </lineage>
</organism>
<dbReference type="InterPro" id="IPR012400">
    <property type="entry name" value="Long_Oxdase"/>
</dbReference>
<dbReference type="Proteomes" id="UP000078561">
    <property type="component" value="Unassembled WGS sequence"/>
</dbReference>
<evidence type="ECO:0000256" key="7">
    <source>
        <dbReference type="ARBA" id="ARBA00022692"/>
    </source>
</evidence>
<dbReference type="Pfam" id="PF00732">
    <property type="entry name" value="GMC_oxred_N"/>
    <property type="match status" value="1"/>
</dbReference>
<evidence type="ECO:0000256" key="5">
    <source>
        <dbReference type="ARBA" id="ARBA00013125"/>
    </source>
</evidence>
<dbReference type="GO" id="GO:0050660">
    <property type="term" value="F:flavin adenine dinucleotide binding"/>
    <property type="evidence" value="ECO:0007669"/>
    <property type="project" value="InterPro"/>
</dbReference>
<dbReference type="AlphaFoldDB" id="A0A168L4L0"/>
<evidence type="ECO:0000256" key="6">
    <source>
        <dbReference type="ARBA" id="ARBA00022630"/>
    </source>
</evidence>
<dbReference type="InterPro" id="IPR003953">
    <property type="entry name" value="FAD-dep_OxRdtase_2_FAD-bd"/>
</dbReference>
<dbReference type="OMA" id="CFQGCKW"/>
<dbReference type="SUPFAM" id="SSF51905">
    <property type="entry name" value="FAD/NAD(P)-binding domain"/>
    <property type="match status" value="1"/>
</dbReference>
<comment type="function">
    <text evidence="2">Long-chain fatty alcohol oxidase involved in the omega-oxidation pathway of lipid degradation.</text>
</comment>
<proteinExistence type="inferred from homology"/>
<feature type="domain" description="Glucose-methanol-choline oxidoreductase C-terminal" evidence="16">
    <location>
        <begin position="570"/>
        <end position="708"/>
    </location>
</feature>
<dbReference type="GO" id="GO:0016020">
    <property type="term" value="C:membrane"/>
    <property type="evidence" value="ECO:0007669"/>
    <property type="project" value="UniProtKB-SubCell"/>
</dbReference>
<evidence type="ECO:0000256" key="4">
    <source>
        <dbReference type="ARBA" id="ARBA00010790"/>
    </source>
</evidence>
<dbReference type="PANTHER" id="PTHR46056:SF12">
    <property type="entry name" value="LONG-CHAIN-ALCOHOL OXIDASE"/>
    <property type="match status" value="1"/>
</dbReference>
<keyword evidence="11" id="KW-0472">Membrane</keyword>
<protein>
    <recommendedName>
        <fullName evidence="5 12">Long-chain-alcohol oxidase</fullName>
        <ecNumber evidence="5 12">1.1.3.20</ecNumber>
    </recommendedName>
</protein>
<feature type="domain" description="Glucose-methanol-choline oxidoreductase N-terminal" evidence="14">
    <location>
        <begin position="268"/>
        <end position="481"/>
    </location>
</feature>
<evidence type="ECO:0000256" key="12">
    <source>
        <dbReference type="PIRNR" id="PIRNR028937"/>
    </source>
</evidence>
<evidence type="ECO:0000256" key="2">
    <source>
        <dbReference type="ARBA" id="ARBA00003842"/>
    </source>
</evidence>
<evidence type="ECO:0000259" key="15">
    <source>
        <dbReference type="Pfam" id="PF00890"/>
    </source>
</evidence>
<evidence type="ECO:0000256" key="3">
    <source>
        <dbReference type="ARBA" id="ARBA00004370"/>
    </source>
</evidence>
<evidence type="ECO:0000256" key="11">
    <source>
        <dbReference type="ARBA" id="ARBA00023136"/>
    </source>
</evidence>
<gene>
    <name evidence="17" type="primary">ABSGL_01427.1 scaffold 1580</name>
</gene>
<keyword evidence="10 12" id="KW-0560">Oxidoreductase</keyword>
<reference evidence="17" key="1">
    <citation type="submission" date="2016-04" db="EMBL/GenBank/DDBJ databases">
        <authorList>
            <person name="Evans L.H."/>
            <person name="Alamgir A."/>
            <person name="Owens N."/>
            <person name="Weber N.D."/>
            <person name="Virtaneva K."/>
            <person name="Barbian K."/>
            <person name="Babar A."/>
            <person name="Rosenke K."/>
        </authorList>
    </citation>
    <scope>NUCLEOTIDE SEQUENCE [LARGE SCALE GENOMIC DNA]</scope>
    <source>
        <strain evidence="17">CBS 101.48</strain>
    </source>
</reference>
<evidence type="ECO:0000256" key="8">
    <source>
        <dbReference type="ARBA" id="ARBA00022827"/>
    </source>
</evidence>
<feature type="domain" description="FAD-dependent oxidoreductase 2 FAD-binding" evidence="15">
    <location>
        <begin position="222"/>
        <end position="252"/>
    </location>
</feature>
<dbReference type="PIRSF" id="PIRSF028937">
    <property type="entry name" value="Lg_Ch_AO"/>
    <property type="match status" value="1"/>
</dbReference>
<dbReference type="GO" id="GO:0046577">
    <property type="term" value="F:long-chain-alcohol oxidase activity"/>
    <property type="evidence" value="ECO:0007669"/>
    <property type="project" value="UniProtKB-EC"/>
</dbReference>
<accession>A0A168L4L0</accession>
<dbReference type="OrthoDB" id="269227at2759"/>
<evidence type="ECO:0000313" key="18">
    <source>
        <dbReference type="Proteomes" id="UP000078561"/>
    </source>
</evidence>
<dbReference type="InterPro" id="IPR000172">
    <property type="entry name" value="GMC_OxRdtase_N"/>
</dbReference>
<evidence type="ECO:0000256" key="10">
    <source>
        <dbReference type="ARBA" id="ARBA00023002"/>
    </source>
</evidence>
<dbReference type="Pfam" id="PF05199">
    <property type="entry name" value="GMC_oxred_C"/>
    <property type="match status" value="1"/>
</dbReference>
<comment type="similarity">
    <text evidence="4 12">Belongs to the GMC oxidoreductase family.</text>
</comment>
<keyword evidence="6" id="KW-0285">Flavoprotein</keyword>
<name>A0A168L4L0_ABSGL</name>
<feature type="active site" description="Proton acceptor" evidence="13">
    <location>
        <position position="656"/>
    </location>
</feature>
<dbReference type="EC" id="1.1.3.20" evidence="5 12"/>
<comment type="catalytic activity">
    <reaction evidence="1 12">
        <text>a long-chain primary fatty alcohol + O2 = a long-chain fatty aldehyde + H2O2</text>
        <dbReference type="Rhea" id="RHEA:22756"/>
        <dbReference type="ChEBI" id="CHEBI:15379"/>
        <dbReference type="ChEBI" id="CHEBI:16240"/>
        <dbReference type="ChEBI" id="CHEBI:17176"/>
        <dbReference type="ChEBI" id="CHEBI:77396"/>
        <dbReference type="EC" id="1.1.3.20"/>
    </reaction>
</comment>
<dbReference type="Gene3D" id="3.50.50.60">
    <property type="entry name" value="FAD/NAD(P)-binding domain"/>
    <property type="match status" value="2"/>
</dbReference>
<dbReference type="InParanoid" id="A0A168L4L0"/>
<evidence type="ECO:0000256" key="13">
    <source>
        <dbReference type="PIRSR" id="PIRSR028937-1"/>
    </source>
</evidence>
<dbReference type="Pfam" id="PF00890">
    <property type="entry name" value="FAD_binding_2"/>
    <property type="match status" value="1"/>
</dbReference>
<dbReference type="InterPro" id="IPR036188">
    <property type="entry name" value="FAD/NAD-bd_sf"/>
</dbReference>
<dbReference type="PANTHER" id="PTHR46056">
    <property type="entry name" value="LONG-CHAIN-ALCOHOL OXIDASE"/>
    <property type="match status" value="1"/>
</dbReference>
<keyword evidence="18" id="KW-1185">Reference proteome</keyword>
<evidence type="ECO:0000259" key="16">
    <source>
        <dbReference type="Pfam" id="PF05199"/>
    </source>
</evidence>
<dbReference type="EMBL" id="LT550653">
    <property type="protein sequence ID" value="SAL96059.1"/>
    <property type="molecule type" value="Genomic_DNA"/>
</dbReference>
<evidence type="ECO:0000256" key="1">
    <source>
        <dbReference type="ARBA" id="ARBA00000920"/>
    </source>
</evidence>
<keyword evidence="7" id="KW-0812">Transmembrane</keyword>
<dbReference type="InterPro" id="IPR007867">
    <property type="entry name" value="GMC_OxRtase_C"/>
</dbReference>